<evidence type="ECO:0000256" key="1">
    <source>
        <dbReference type="SAM" id="MobiDB-lite"/>
    </source>
</evidence>
<dbReference type="EnsemblMetazoa" id="AALFPA23_010261.R14302">
    <property type="protein sequence ID" value="AALFPA23_010261.P14302"/>
    <property type="gene ID" value="AALFPA23_010261"/>
</dbReference>
<organism evidence="2 3">
    <name type="scientific">Aedes albopictus</name>
    <name type="common">Asian tiger mosquito</name>
    <name type="synonym">Stegomyia albopicta</name>
    <dbReference type="NCBI Taxonomy" id="7160"/>
    <lineage>
        <taxon>Eukaryota</taxon>
        <taxon>Metazoa</taxon>
        <taxon>Ecdysozoa</taxon>
        <taxon>Arthropoda</taxon>
        <taxon>Hexapoda</taxon>
        <taxon>Insecta</taxon>
        <taxon>Pterygota</taxon>
        <taxon>Neoptera</taxon>
        <taxon>Endopterygota</taxon>
        <taxon>Diptera</taxon>
        <taxon>Nematocera</taxon>
        <taxon>Culicoidea</taxon>
        <taxon>Culicidae</taxon>
        <taxon>Culicinae</taxon>
        <taxon>Aedini</taxon>
        <taxon>Aedes</taxon>
        <taxon>Stegomyia</taxon>
    </lineage>
</organism>
<reference evidence="2" key="2">
    <citation type="submission" date="2025-05" db="UniProtKB">
        <authorList>
            <consortium name="EnsemblMetazoa"/>
        </authorList>
    </citation>
    <scope>IDENTIFICATION</scope>
    <source>
        <strain evidence="2">Foshan</strain>
    </source>
</reference>
<reference evidence="3" key="1">
    <citation type="journal article" date="2015" name="Proc. Natl. Acad. Sci. U.S.A.">
        <title>Genome sequence of the Asian Tiger mosquito, Aedes albopictus, reveals insights into its biology, genetics, and evolution.</title>
        <authorList>
            <person name="Chen X.G."/>
            <person name="Jiang X."/>
            <person name="Gu J."/>
            <person name="Xu M."/>
            <person name="Wu Y."/>
            <person name="Deng Y."/>
            <person name="Zhang C."/>
            <person name="Bonizzoni M."/>
            <person name="Dermauw W."/>
            <person name="Vontas J."/>
            <person name="Armbruster P."/>
            <person name="Huang X."/>
            <person name="Yang Y."/>
            <person name="Zhang H."/>
            <person name="He W."/>
            <person name="Peng H."/>
            <person name="Liu Y."/>
            <person name="Wu K."/>
            <person name="Chen J."/>
            <person name="Lirakis M."/>
            <person name="Topalis P."/>
            <person name="Van Leeuwen T."/>
            <person name="Hall A.B."/>
            <person name="Jiang X."/>
            <person name="Thorpe C."/>
            <person name="Mueller R.L."/>
            <person name="Sun C."/>
            <person name="Waterhouse R.M."/>
            <person name="Yan G."/>
            <person name="Tu Z.J."/>
            <person name="Fang X."/>
            <person name="James A.A."/>
        </authorList>
    </citation>
    <scope>NUCLEOTIDE SEQUENCE [LARGE SCALE GENOMIC DNA]</scope>
    <source>
        <strain evidence="3">Foshan</strain>
    </source>
</reference>
<sequence length="208" mass="23087">MSLGKTSSFAKMRAAAARSTAEQGQSGDANGTASRSNIGAPNSKQSSTLVNIVQPITYNEQLQGGPTENCKALFGAVDVQRLPGGGCQPLSGPPGYYMCQQFQLMFVNPESNESRGFLNLLWTTLRLPSTRRCRCWNFPMEHIAKKATQYYMVSWFQYTISLGSDLVELTQALKRFLKCYLDSVTLRFHLPLFNLVCLGLISSPRLNR</sequence>
<evidence type="ECO:0000313" key="3">
    <source>
        <dbReference type="Proteomes" id="UP000069940"/>
    </source>
</evidence>
<feature type="compositionally biased region" description="Low complexity" evidence="1">
    <location>
        <begin position="1"/>
        <end position="21"/>
    </location>
</feature>
<proteinExistence type="predicted"/>
<keyword evidence="3" id="KW-1185">Reference proteome</keyword>
<dbReference type="GeneID" id="115269692"/>
<dbReference type="Proteomes" id="UP000069940">
    <property type="component" value="Unassembled WGS sequence"/>
</dbReference>
<feature type="compositionally biased region" description="Polar residues" evidence="1">
    <location>
        <begin position="22"/>
        <end position="45"/>
    </location>
</feature>
<accession>A0ABM1YLJ3</accession>
<dbReference type="RefSeq" id="XP_029734381.2">
    <property type="nucleotide sequence ID" value="XM_029878521.2"/>
</dbReference>
<evidence type="ECO:0000313" key="2">
    <source>
        <dbReference type="EnsemblMetazoa" id="AALFPA23_010261.P14302"/>
    </source>
</evidence>
<protein>
    <submittedName>
        <fullName evidence="2">Uncharacterized protein</fullName>
    </submittedName>
</protein>
<name>A0ABM1YLJ3_AEDAL</name>
<feature type="region of interest" description="Disordered" evidence="1">
    <location>
        <begin position="1"/>
        <end position="45"/>
    </location>
</feature>